<protein>
    <recommendedName>
        <fullName evidence="1">PB1-like domain-containing protein</fullName>
    </recommendedName>
</protein>
<sequence>MADIRVYLVIHHGGSILKGKSSKYVRGKNEIVEYDWDIDLLSFPNVMSYVKELWHNEVYYRKVKGRDFIIVNDGKSMMEIGSQLRDRNEL</sequence>
<dbReference type="Proteomes" id="UP000008311">
    <property type="component" value="Unassembled WGS sequence"/>
</dbReference>
<evidence type="ECO:0000313" key="2">
    <source>
        <dbReference type="EMBL" id="EEF32860.1"/>
    </source>
</evidence>
<dbReference type="InterPro" id="IPR058594">
    <property type="entry name" value="PB1-like_dom_pln"/>
</dbReference>
<dbReference type="EMBL" id="EQ974140">
    <property type="protein sequence ID" value="EEF32860.1"/>
    <property type="molecule type" value="Genomic_DNA"/>
</dbReference>
<feature type="domain" description="PB1-like" evidence="1">
    <location>
        <begin position="5"/>
        <end position="79"/>
    </location>
</feature>
<accession>B9SU53</accession>
<dbReference type="AlphaFoldDB" id="B9SU53"/>
<reference evidence="3" key="1">
    <citation type="journal article" date="2010" name="Nat. Biotechnol.">
        <title>Draft genome sequence of the oilseed species Ricinus communis.</title>
        <authorList>
            <person name="Chan A.P."/>
            <person name="Crabtree J."/>
            <person name="Zhao Q."/>
            <person name="Lorenzi H."/>
            <person name="Orvis J."/>
            <person name="Puiu D."/>
            <person name="Melake-Berhan A."/>
            <person name="Jones K.M."/>
            <person name="Redman J."/>
            <person name="Chen G."/>
            <person name="Cahoon E.B."/>
            <person name="Gedil M."/>
            <person name="Stanke M."/>
            <person name="Haas B.J."/>
            <person name="Wortman J.R."/>
            <person name="Fraser-Liggett C.M."/>
            <person name="Ravel J."/>
            <person name="Rabinowicz P.D."/>
        </authorList>
    </citation>
    <scope>NUCLEOTIDE SEQUENCE [LARGE SCALE GENOMIC DNA]</scope>
    <source>
        <strain evidence="3">cv. Hale</strain>
    </source>
</reference>
<gene>
    <name evidence="2" type="ORF">RCOM_1716550</name>
</gene>
<evidence type="ECO:0000313" key="3">
    <source>
        <dbReference type="Proteomes" id="UP000008311"/>
    </source>
</evidence>
<keyword evidence="3" id="KW-1185">Reference proteome</keyword>
<proteinExistence type="predicted"/>
<evidence type="ECO:0000259" key="1">
    <source>
        <dbReference type="Pfam" id="PF26130"/>
    </source>
</evidence>
<name>B9SU53_RICCO</name>
<dbReference type="InParanoid" id="B9SU53"/>
<dbReference type="Pfam" id="PF26130">
    <property type="entry name" value="PB1-like"/>
    <property type="match status" value="1"/>
</dbReference>
<organism evidence="2 3">
    <name type="scientific">Ricinus communis</name>
    <name type="common">Castor bean</name>
    <dbReference type="NCBI Taxonomy" id="3988"/>
    <lineage>
        <taxon>Eukaryota</taxon>
        <taxon>Viridiplantae</taxon>
        <taxon>Streptophyta</taxon>
        <taxon>Embryophyta</taxon>
        <taxon>Tracheophyta</taxon>
        <taxon>Spermatophyta</taxon>
        <taxon>Magnoliopsida</taxon>
        <taxon>eudicotyledons</taxon>
        <taxon>Gunneridae</taxon>
        <taxon>Pentapetalae</taxon>
        <taxon>rosids</taxon>
        <taxon>fabids</taxon>
        <taxon>Malpighiales</taxon>
        <taxon>Euphorbiaceae</taxon>
        <taxon>Acalyphoideae</taxon>
        <taxon>Acalypheae</taxon>
        <taxon>Ricinus</taxon>
    </lineage>
</organism>